<protein>
    <submittedName>
        <fullName evidence="2">Uncharacterized protein</fullName>
    </submittedName>
</protein>
<keyword evidence="3" id="KW-1185">Reference proteome</keyword>
<dbReference type="Proteomes" id="UP000765509">
    <property type="component" value="Unassembled WGS sequence"/>
</dbReference>
<name>A0A9Q3E2T8_9BASI</name>
<gene>
    <name evidence="2" type="ORF">O181_053514</name>
</gene>
<feature type="region of interest" description="Disordered" evidence="1">
    <location>
        <begin position="48"/>
        <end position="114"/>
    </location>
</feature>
<comment type="caution">
    <text evidence="2">The sequence shown here is derived from an EMBL/GenBank/DDBJ whole genome shotgun (WGS) entry which is preliminary data.</text>
</comment>
<feature type="compositionally biased region" description="Basic and acidic residues" evidence="1">
    <location>
        <begin position="53"/>
        <end position="63"/>
    </location>
</feature>
<reference evidence="2" key="1">
    <citation type="submission" date="2021-03" db="EMBL/GenBank/DDBJ databases">
        <title>Draft genome sequence of rust myrtle Austropuccinia psidii MF-1, a brazilian biotype.</title>
        <authorList>
            <person name="Quecine M.C."/>
            <person name="Pachon D.M.R."/>
            <person name="Bonatelli M.L."/>
            <person name="Correr F.H."/>
            <person name="Franceschini L.M."/>
            <person name="Leite T.F."/>
            <person name="Margarido G.R.A."/>
            <person name="Almeida C.A."/>
            <person name="Ferrarezi J.A."/>
            <person name="Labate C.A."/>
        </authorList>
    </citation>
    <scope>NUCLEOTIDE SEQUENCE</scope>
    <source>
        <strain evidence="2">MF-1</strain>
    </source>
</reference>
<evidence type="ECO:0000313" key="2">
    <source>
        <dbReference type="EMBL" id="MBW0513799.1"/>
    </source>
</evidence>
<dbReference type="AlphaFoldDB" id="A0A9Q3E2T8"/>
<evidence type="ECO:0000313" key="3">
    <source>
        <dbReference type="Proteomes" id="UP000765509"/>
    </source>
</evidence>
<proteinExistence type="predicted"/>
<sequence>MLYKDKVGNVATNPSRSDGLLEYFPNVPQTGGSSEILQWMEPTIIQNSNQKYKGLEQQKERGKQGRSPSSFYQKATSQPTYPRGEEQEKELEETIFPNSQDPKNPKGCHGHYLQHGQKLDGIQGQRGGKNEATTFSKEITLSPDSLNALTGIKNSKYIASKNY</sequence>
<organism evidence="2 3">
    <name type="scientific">Austropuccinia psidii MF-1</name>
    <dbReference type="NCBI Taxonomy" id="1389203"/>
    <lineage>
        <taxon>Eukaryota</taxon>
        <taxon>Fungi</taxon>
        <taxon>Dikarya</taxon>
        <taxon>Basidiomycota</taxon>
        <taxon>Pucciniomycotina</taxon>
        <taxon>Pucciniomycetes</taxon>
        <taxon>Pucciniales</taxon>
        <taxon>Sphaerophragmiaceae</taxon>
        <taxon>Austropuccinia</taxon>
    </lineage>
</organism>
<dbReference type="EMBL" id="AVOT02023637">
    <property type="protein sequence ID" value="MBW0513799.1"/>
    <property type="molecule type" value="Genomic_DNA"/>
</dbReference>
<feature type="region of interest" description="Disordered" evidence="1">
    <location>
        <begin position="1"/>
        <end position="23"/>
    </location>
</feature>
<feature type="compositionally biased region" description="Polar residues" evidence="1">
    <location>
        <begin position="66"/>
        <end position="80"/>
    </location>
</feature>
<evidence type="ECO:0000256" key="1">
    <source>
        <dbReference type="SAM" id="MobiDB-lite"/>
    </source>
</evidence>
<accession>A0A9Q3E2T8</accession>